<evidence type="ECO:0000256" key="1">
    <source>
        <dbReference type="ARBA" id="ARBA00004191"/>
    </source>
</evidence>
<evidence type="ECO:0000256" key="2">
    <source>
        <dbReference type="ARBA" id="ARBA00004609"/>
    </source>
</evidence>
<dbReference type="OrthoDB" id="536881at2759"/>
<keyword evidence="7" id="KW-0325">Glycoprotein</keyword>
<protein>
    <submittedName>
        <fullName evidence="10">Piso0_003192 protein</fullName>
    </submittedName>
</protein>
<dbReference type="AlphaFoldDB" id="G8YIE9"/>
<comment type="similarity">
    <text evidence="3">Belongs to the SPS2 family.</text>
</comment>
<dbReference type="PANTHER" id="PTHR31018">
    <property type="entry name" value="SPORULATION-SPECIFIC PROTEIN-RELATED"/>
    <property type="match status" value="1"/>
</dbReference>
<evidence type="ECO:0000256" key="6">
    <source>
        <dbReference type="ARBA" id="ARBA00022729"/>
    </source>
</evidence>
<keyword evidence="6 9" id="KW-0732">Signal</keyword>
<dbReference type="EMBL" id="FO082053">
    <property type="protein sequence ID" value="CCE80094.1"/>
    <property type="molecule type" value="Genomic_DNA"/>
</dbReference>
<keyword evidence="5" id="KW-0964">Secreted</keyword>
<dbReference type="InterPro" id="IPR051648">
    <property type="entry name" value="CWI-Assembly_Regulator"/>
</dbReference>
<evidence type="ECO:0000256" key="3">
    <source>
        <dbReference type="ARBA" id="ARBA00005798"/>
    </source>
</evidence>
<dbReference type="SUPFAM" id="SSF52058">
    <property type="entry name" value="L domain-like"/>
    <property type="match status" value="2"/>
</dbReference>
<gene>
    <name evidence="10" type="primary">Piso0_003192</name>
    <name evidence="10" type="ORF">GNLVRS01_PISO0G06914g</name>
    <name evidence="11" type="ORF">GNLVRS01_PISO0H06915g</name>
</gene>
<feature type="chain" id="PRO_5007664986" evidence="9">
    <location>
        <begin position="19"/>
        <end position="422"/>
    </location>
</feature>
<dbReference type="GO" id="GO:0005886">
    <property type="term" value="C:plasma membrane"/>
    <property type="evidence" value="ECO:0007669"/>
    <property type="project" value="UniProtKB-SubCell"/>
</dbReference>
<evidence type="ECO:0000256" key="7">
    <source>
        <dbReference type="ARBA" id="ARBA00023180"/>
    </source>
</evidence>
<name>G8YIE9_PICSO</name>
<evidence type="ECO:0000256" key="5">
    <source>
        <dbReference type="ARBA" id="ARBA00022525"/>
    </source>
</evidence>
<dbReference type="GO" id="GO:0009277">
    <property type="term" value="C:fungal-type cell wall"/>
    <property type="evidence" value="ECO:0007669"/>
    <property type="project" value="TreeGrafter"/>
</dbReference>
<feature type="region of interest" description="Disordered" evidence="8">
    <location>
        <begin position="349"/>
        <end position="396"/>
    </location>
</feature>
<feature type="signal peptide" evidence="9">
    <location>
        <begin position="1"/>
        <end position="18"/>
    </location>
</feature>
<dbReference type="GO" id="GO:0009986">
    <property type="term" value="C:cell surface"/>
    <property type="evidence" value="ECO:0007669"/>
    <property type="project" value="TreeGrafter"/>
</dbReference>
<evidence type="ECO:0000256" key="4">
    <source>
        <dbReference type="ARBA" id="ARBA00022512"/>
    </source>
</evidence>
<dbReference type="Proteomes" id="UP000005222">
    <property type="component" value="Chromosome G"/>
</dbReference>
<evidence type="ECO:0000256" key="8">
    <source>
        <dbReference type="SAM" id="MobiDB-lite"/>
    </source>
</evidence>
<proteinExistence type="inferred from homology"/>
<accession>G8YIE9</accession>
<comment type="subcellular location">
    <subcellularLocation>
        <location evidence="2">Cell membrane</location>
        <topology evidence="2">Lipid-anchor</topology>
        <topology evidence="2">GPI-anchor</topology>
    </subcellularLocation>
    <subcellularLocation>
        <location evidence="1">Secreted</location>
        <location evidence="1">Cell wall</location>
    </subcellularLocation>
</comment>
<dbReference type="Proteomes" id="UP000005222">
    <property type="component" value="Chromosome H"/>
</dbReference>
<evidence type="ECO:0000313" key="10">
    <source>
        <dbReference type="EMBL" id="CCE80094.1"/>
    </source>
</evidence>
<dbReference type="Gene3D" id="3.80.20.20">
    <property type="entry name" value="Receptor L-domain"/>
    <property type="match status" value="2"/>
</dbReference>
<dbReference type="InterPro" id="IPR036941">
    <property type="entry name" value="Rcpt_L-dom_sf"/>
</dbReference>
<dbReference type="PANTHER" id="PTHR31018:SF3">
    <property type="entry name" value="RECEPTOR PROTEIN-TYROSINE KINASE"/>
    <property type="match status" value="1"/>
</dbReference>
<reference evidence="12" key="2">
    <citation type="journal article" date="2012" name="G3 (Bethesda)">
        <title>Pichia sorbitophila, an interspecies yeast hybrid reveals early steps of genome resolution following polyploidization.</title>
        <authorList>
            <person name="Leh Louis V."/>
            <person name="Despons L."/>
            <person name="Friedrich A."/>
            <person name="Martin T."/>
            <person name="Durrens P."/>
            <person name="Casaregola S."/>
            <person name="Neuveglise C."/>
            <person name="Fairhead C."/>
            <person name="Marck C."/>
            <person name="Cruz J.A."/>
            <person name="Straub M.L."/>
            <person name="Kugler V."/>
            <person name="Sacerdot C."/>
            <person name="Uzunov Z."/>
            <person name="Thierry A."/>
            <person name="Weiss S."/>
            <person name="Bleykasten C."/>
            <person name="De Montigny J."/>
            <person name="Jacques N."/>
            <person name="Jung P."/>
            <person name="Lemaire M."/>
            <person name="Mallet S."/>
            <person name="Morel G."/>
            <person name="Richard G.F."/>
            <person name="Sarkar A."/>
            <person name="Savel G."/>
            <person name="Schacherer J."/>
            <person name="Seret M.L."/>
            <person name="Talla E."/>
            <person name="Samson G."/>
            <person name="Jubin C."/>
            <person name="Poulain J."/>
            <person name="Vacherie B."/>
            <person name="Barbe V."/>
            <person name="Pelletier E."/>
            <person name="Sherman D.J."/>
            <person name="Westhof E."/>
            <person name="Weissenbach J."/>
            <person name="Baret P.V."/>
            <person name="Wincker P."/>
            <person name="Gaillardin C."/>
            <person name="Dujon B."/>
            <person name="Souciet J.L."/>
        </authorList>
    </citation>
    <scope>NUCLEOTIDE SEQUENCE [LARGE SCALE GENOMIC DNA]</scope>
    <source>
        <strain evidence="12">ATCC MYA-4447 / BCRC 22081 / CBS 7064 / NBRC 10061 / NRRL Y-12695</strain>
    </source>
</reference>
<dbReference type="InParanoid" id="G8YIE9"/>
<feature type="compositionally biased region" description="Low complexity" evidence="8">
    <location>
        <begin position="352"/>
        <end position="393"/>
    </location>
</feature>
<dbReference type="PROSITE" id="PS51257">
    <property type="entry name" value="PROKAR_LIPOPROTEIN"/>
    <property type="match status" value="1"/>
</dbReference>
<evidence type="ECO:0000313" key="11">
    <source>
        <dbReference type="EMBL" id="CCE80859.1"/>
    </source>
</evidence>
<organism evidence="10 12">
    <name type="scientific">Pichia sorbitophila (strain ATCC MYA-4447 / BCRC 22081 / CBS 7064 / NBRC 10061 / NRRL Y-12695)</name>
    <name type="common">Hybrid yeast</name>
    <dbReference type="NCBI Taxonomy" id="559304"/>
    <lineage>
        <taxon>Eukaryota</taxon>
        <taxon>Fungi</taxon>
        <taxon>Dikarya</taxon>
        <taxon>Ascomycota</taxon>
        <taxon>Saccharomycotina</taxon>
        <taxon>Pichiomycetes</taxon>
        <taxon>Debaryomycetaceae</taxon>
        <taxon>Millerozyma</taxon>
    </lineage>
</organism>
<dbReference type="eggNOG" id="ENOG502QUZC">
    <property type="taxonomic scope" value="Eukaryota"/>
</dbReference>
<dbReference type="STRING" id="559304.G8YIE9"/>
<dbReference type="EMBL" id="FO082052">
    <property type="protein sequence ID" value="CCE80859.1"/>
    <property type="molecule type" value="Genomic_DNA"/>
</dbReference>
<keyword evidence="12" id="KW-1185">Reference proteome</keyword>
<reference evidence="10" key="1">
    <citation type="submission" date="2011-10" db="EMBL/GenBank/DDBJ databases">
        <authorList>
            <person name="Genoscope - CEA"/>
        </authorList>
    </citation>
    <scope>NUCLEOTIDE SEQUENCE</scope>
</reference>
<keyword evidence="4" id="KW-0134">Cell wall</keyword>
<dbReference type="GO" id="GO:0031505">
    <property type="term" value="P:fungal-type cell wall organization"/>
    <property type="evidence" value="ECO:0007669"/>
    <property type="project" value="TreeGrafter"/>
</dbReference>
<dbReference type="HOGENOM" id="CLU_035846_0_0_1"/>
<evidence type="ECO:0000313" key="12">
    <source>
        <dbReference type="Proteomes" id="UP000005222"/>
    </source>
</evidence>
<evidence type="ECO:0000256" key="9">
    <source>
        <dbReference type="SAM" id="SignalP"/>
    </source>
</evidence>
<sequence length="422" mass="43741">MQFKKLLLACGLSGVALANNSTLTTNTPTAASGCSFSAYTATDSKGVAKVAACATAIGDVTIHGSGAPSTIDLSSVKEIYGDFHVSNVTSYTLLAPNLELVSGELELTGNTNLATLNLAQLVTVGTLRLEALPNLSKTGLTSGITSADSVIVSDTGLSSLDGINVFKLKEFNVNNNDQIESINSGLEQVTDSIYISYNAEKVNVTLDKLSTAKDVYLESISSFSAQNLTAVNGSLSLYSNSMDKVEFPVLKSIDSSLSINKNDDLNEVNFPKLEKVGGAFVVENNDDLEDLSGFPKLSSVGGSVNMTGTFDNATFDSLKKVSGAFYFDTDGNATCSAFKKLSVQGKSKCHASTSSSKSSSKSGKSSKSDSTSKSSSDSGSDSKSSSSGSSSSSKKSEAIVNTSFSTFAAVVATFFTAGIALF</sequence>